<evidence type="ECO:0000313" key="2">
    <source>
        <dbReference type="EMBL" id="KAH0575180.1"/>
    </source>
</evidence>
<organism evidence="1">
    <name type="scientific">Spironucleus salmonicida</name>
    <dbReference type="NCBI Taxonomy" id="348837"/>
    <lineage>
        <taxon>Eukaryota</taxon>
        <taxon>Metamonada</taxon>
        <taxon>Diplomonadida</taxon>
        <taxon>Hexamitidae</taxon>
        <taxon>Hexamitinae</taxon>
        <taxon>Spironucleus</taxon>
    </lineage>
</organism>
<reference evidence="2" key="2">
    <citation type="submission" date="2020-12" db="EMBL/GenBank/DDBJ databases">
        <title>New Spironucleus salmonicida genome in near-complete chromosomes.</title>
        <authorList>
            <person name="Xu F."/>
            <person name="Kurt Z."/>
            <person name="Jimenez-Gonzalez A."/>
            <person name="Astvaldsson A."/>
            <person name="Andersson J.O."/>
            <person name="Svard S.G."/>
        </authorList>
    </citation>
    <scope>NUCLEOTIDE SEQUENCE</scope>
    <source>
        <strain evidence="2">ATCC 50377</strain>
    </source>
</reference>
<dbReference type="EMBL" id="AUWU02000003">
    <property type="protein sequence ID" value="KAH0575180.1"/>
    <property type="molecule type" value="Genomic_DNA"/>
</dbReference>
<evidence type="ECO:0000313" key="1">
    <source>
        <dbReference type="EMBL" id="EST42317.1"/>
    </source>
</evidence>
<keyword evidence="3" id="KW-1185">Reference proteome</keyword>
<evidence type="ECO:0000313" key="3">
    <source>
        <dbReference type="Proteomes" id="UP000018208"/>
    </source>
</evidence>
<accession>V6LCY6</accession>
<protein>
    <submittedName>
        <fullName evidence="1">Uncharacterized protein</fullName>
    </submittedName>
</protein>
<name>V6LCY6_9EUKA</name>
<sequence>MAFSTQASASSSYSQAFTDIQLNQQVQPIFDISTYAQAFLDTKLKQLTLSQIEPFLEKNFGNFQQNLEKLTRGKPPDLIDYELYLRVCHATLRHVKSEVELLFYFASSTFDGFTSAQRFGVVYSNFAGKSYKQVKKCWEALRIEDLTIDLETAKKWVSLVRTLK</sequence>
<dbReference type="VEuPathDB" id="GiardiaDB:SS50377_22807"/>
<dbReference type="EMBL" id="KI546165">
    <property type="protein sequence ID" value="EST42317.1"/>
    <property type="molecule type" value="Genomic_DNA"/>
</dbReference>
<gene>
    <name evidence="1" type="ORF">SS50377_18187</name>
    <name evidence="2" type="ORF">SS50377_22807</name>
</gene>
<proteinExistence type="predicted"/>
<dbReference type="Proteomes" id="UP000018208">
    <property type="component" value="Unassembled WGS sequence"/>
</dbReference>
<reference evidence="1 2" key="1">
    <citation type="journal article" date="2014" name="PLoS Genet.">
        <title>The Genome of Spironucleus salmonicida Highlights a Fish Pathogen Adapted to Fluctuating Environments.</title>
        <authorList>
            <person name="Xu F."/>
            <person name="Jerlstrom-Hultqvist J."/>
            <person name="Einarsson E."/>
            <person name="Astvaldsson A."/>
            <person name="Svard S.G."/>
            <person name="Andersson J.O."/>
        </authorList>
    </citation>
    <scope>NUCLEOTIDE SEQUENCE</scope>
    <source>
        <strain evidence="2">ATCC 50377</strain>
    </source>
</reference>
<dbReference type="AlphaFoldDB" id="V6LCY6"/>